<dbReference type="KEGG" id="acib:ACBT_0071"/>
<evidence type="ECO:0000313" key="1">
    <source>
        <dbReference type="EMBL" id="QKJ26064.1"/>
    </source>
</evidence>
<protein>
    <submittedName>
        <fullName evidence="1">Transposase, IS1634 family</fullName>
    </submittedName>
</protein>
<name>A0A5J6RIX8_9BACT</name>
<sequence>MAAIVYQTDKRSGITYAYKSISFWDKDKKQSRSKRTLIGRVDNDTQQIVPTDGRCRKDKQEKVLLKTGPVVAEISSRTFYGATYLFDKIGEKLGITNDLKNSFPDSYKKILSLVYYLILEKDSPSFRFEKWSALHKHPYAKSISSQRSSELFASIKDDAKNRFFTLQAKRKVDKEFWVYDTTSISSYSKTLSQVQYGHNKEHDPLAQINLALVFGESSMLPFYYRKLPGNIPDSKTVKHLLKELDNLGFSKVKLVMDRGFYSQENINALFKAHLKFLLSASLNLSFIRNNLDKVFNSVRSFENYNDKYELYTTTLQTTWEYSESRVYKQDIAKSSKRVYIHYYFNIEKAAEDEKTFDKKLMILKNEIESNNRIKENENLYAKYFIINSTLKKGIKVTLKSEEVAKAKRNYGYFALITNENMDSITALETYRNKDVVEKAFGNLKERLNMRRLLVSSEQSLDGKLFVQFIALIYLSYIKKQMQQNNLFKNYTLESLLDKLDLIECFEYPGKTLQVGEILQKQKDIYRFMGVEPPSSL</sequence>
<evidence type="ECO:0000313" key="2">
    <source>
        <dbReference type="Proteomes" id="UP000509513"/>
    </source>
</evidence>
<dbReference type="GO" id="GO:0006313">
    <property type="term" value="P:DNA transposition"/>
    <property type="evidence" value="ECO:0007669"/>
    <property type="project" value="InterPro"/>
</dbReference>
<dbReference type="GO" id="GO:0004803">
    <property type="term" value="F:transposase activity"/>
    <property type="evidence" value="ECO:0007669"/>
    <property type="project" value="InterPro"/>
</dbReference>
<proteinExistence type="predicted"/>
<dbReference type="PANTHER" id="PTHR34614">
    <property type="match status" value="1"/>
</dbReference>
<dbReference type="Pfam" id="PF01609">
    <property type="entry name" value="DDE_Tnp_1"/>
    <property type="match status" value="1"/>
</dbReference>
<accession>A0A5J6RIX8</accession>
<dbReference type="SUPFAM" id="SSF53098">
    <property type="entry name" value="Ribonuclease H-like"/>
    <property type="match status" value="1"/>
</dbReference>
<dbReference type="EMBL" id="CP054051">
    <property type="protein sequence ID" value="QKJ26064.1"/>
    <property type="molecule type" value="Genomic_DNA"/>
</dbReference>
<dbReference type="AlphaFoldDB" id="A0A5J6RIX8"/>
<dbReference type="InterPro" id="IPR047654">
    <property type="entry name" value="IS1634_transpos"/>
</dbReference>
<dbReference type="OrthoDB" id="5424036at2"/>
<dbReference type="InterPro" id="IPR012337">
    <property type="entry name" value="RNaseH-like_sf"/>
</dbReference>
<dbReference type="PANTHER" id="PTHR34614:SF2">
    <property type="entry name" value="TRANSPOSASE IS4-LIKE DOMAIN-CONTAINING PROTEIN"/>
    <property type="match status" value="1"/>
</dbReference>
<dbReference type="InterPro" id="IPR002559">
    <property type="entry name" value="Transposase_11"/>
</dbReference>
<organism evidence="1 2">
    <name type="scientific">Aliarcobacter cibarius</name>
    <dbReference type="NCBI Taxonomy" id="255507"/>
    <lineage>
        <taxon>Bacteria</taxon>
        <taxon>Pseudomonadati</taxon>
        <taxon>Campylobacterota</taxon>
        <taxon>Epsilonproteobacteria</taxon>
        <taxon>Campylobacterales</taxon>
        <taxon>Arcobacteraceae</taxon>
        <taxon>Aliarcobacter</taxon>
    </lineage>
</organism>
<dbReference type="NCBIfam" id="NF033559">
    <property type="entry name" value="transpos_IS1634"/>
    <property type="match status" value="1"/>
</dbReference>
<dbReference type="Proteomes" id="UP000509513">
    <property type="component" value="Chromosome"/>
</dbReference>
<reference evidence="1 2" key="1">
    <citation type="submission" date="2020-05" db="EMBL/GenBank/DDBJ databases">
        <title>Complete genome sequencing of Campylobacter and Arcobacter type strains.</title>
        <authorList>
            <person name="Miller W.G."/>
            <person name="Yee E."/>
        </authorList>
    </citation>
    <scope>NUCLEOTIDE SEQUENCE [LARGE SCALE GENOMIC DNA]</scope>
    <source>
        <strain evidence="1 2">LMG 21996</strain>
    </source>
</reference>
<dbReference type="RefSeq" id="WP_024775323.1">
    <property type="nucleotide sequence ID" value="NZ_CP043857.1"/>
</dbReference>
<gene>
    <name evidence="1" type="ORF">ACBT_0071</name>
</gene>
<dbReference type="GO" id="GO:0003677">
    <property type="term" value="F:DNA binding"/>
    <property type="evidence" value="ECO:0007669"/>
    <property type="project" value="InterPro"/>
</dbReference>